<comment type="caution">
    <text evidence="14">The sequence shown here is derived from an EMBL/GenBank/DDBJ whole genome shotgun (WGS) entry which is preliminary data.</text>
</comment>
<evidence type="ECO:0000256" key="2">
    <source>
        <dbReference type="ARBA" id="ARBA00022603"/>
    </source>
</evidence>
<dbReference type="GO" id="GO:0008270">
    <property type="term" value="F:zinc ion binding"/>
    <property type="evidence" value="ECO:0007669"/>
    <property type="project" value="UniProtKB-KW"/>
</dbReference>
<gene>
    <name evidence="14" type="ORF">CAUJ_LOCUS2716</name>
</gene>
<evidence type="ECO:0000256" key="7">
    <source>
        <dbReference type="ARBA" id="ARBA00022771"/>
    </source>
</evidence>
<dbReference type="GO" id="GO:0030488">
    <property type="term" value="P:tRNA methylation"/>
    <property type="evidence" value="ECO:0007669"/>
    <property type="project" value="InterPro"/>
</dbReference>
<evidence type="ECO:0000313" key="14">
    <source>
        <dbReference type="EMBL" id="CAD6186797.1"/>
    </source>
</evidence>
<name>A0A8S1GSW8_9PELO</name>
<reference evidence="14" key="1">
    <citation type="submission" date="2020-10" db="EMBL/GenBank/DDBJ databases">
        <authorList>
            <person name="Kikuchi T."/>
        </authorList>
    </citation>
    <scope>NUCLEOTIDE SEQUENCE</scope>
    <source>
        <strain evidence="14">NKZ352</strain>
    </source>
</reference>
<dbReference type="OrthoDB" id="258806at2759"/>
<evidence type="ECO:0000256" key="10">
    <source>
        <dbReference type="ARBA" id="ARBA00048635"/>
    </source>
</evidence>
<keyword evidence="6 12" id="KW-0479">Metal-binding</keyword>
<comment type="catalytic activity">
    <reaction evidence="10 12">
        <text>cytidine(4) in tRNA(Gly)(GCC) + S-adenosyl-L-methionine = 2'-O-methylcytidine(4) in tRNA(Gly)(GCC) + S-adenosyl-L-homocysteine + H(+)</text>
        <dbReference type="Rhea" id="RHEA:43192"/>
        <dbReference type="Rhea" id="RHEA-COMP:10399"/>
        <dbReference type="Rhea" id="RHEA-COMP:10400"/>
        <dbReference type="ChEBI" id="CHEBI:15378"/>
        <dbReference type="ChEBI" id="CHEBI:57856"/>
        <dbReference type="ChEBI" id="CHEBI:59789"/>
        <dbReference type="ChEBI" id="CHEBI:74495"/>
        <dbReference type="ChEBI" id="CHEBI:82748"/>
        <dbReference type="EC" id="2.1.1.225"/>
    </reaction>
</comment>
<dbReference type="Pfam" id="PF05206">
    <property type="entry name" value="TRM13"/>
    <property type="match status" value="1"/>
</dbReference>
<dbReference type="PANTHER" id="PTHR12998:SF0">
    <property type="entry name" value="TRNA:M(4)X MODIFICATION ENZYME TRM13 HOMOLOG"/>
    <property type="match status" value="1"/>
</dbReference>
<dbReference type="EC" id="2.1.1.225" evidence="12"/>
<sequence length="393" mass="44866">MIADDGRCTYVLPKKKRRCRMLVKSGKLFCGEHAIFDVQNEDRIPCPIDTKHTVLKSELEAHLKRCNARIGAEEWIDPDSNAIKGETRHNEKIDRRPSEEEILEIVEKVWTCYEDFVQSRLVVSQKTHSLVEKFLEENPELGQAKRKHLVQISSIVGHLLENNLLPTEPSTCMFELGAGKAQLAYWIAKAAPEGSYLLMDRSGARNKWDNRALSETPELRMKRLRCSIEHLDLRKVDWLQDAEKLFAVCKHFCGSATDAGIRCLLNASSKGIRFDSALLVPCCHHKSRYDEYIGREFLGNWQLDSLEAFSALRYIASFATNGADLRCSEAREIGQSTWRDRYPPTELGRRAKAILEMGRAEWLRSVGYETTVIEYVPARVSPENLLILAKRSS</sequence>
<accession>A0A8S1GSW8</accession>
<evidence type="ECO:0000256" key="6">
    <source>
        <dbReference type="ARBA" id="ARBA00022723"/>
    </source>
</evidence>
<dbReference type="Pfam" id="PF05253">
    <property type="entry name" value="zf-U11-48K"/>
    <property type="match status" value="1"/>
</dbReference>
<dbReference type="GO" id="GO:0106050">
    <property type="term" value="F:tRNA 2'-O-methyltransferase activity"/>
    <property type="evidence" value="ECO:0007669"/>
    <property type="project" value="UniProtKB-UniRule"/>
</dbReference>
<dbReference type="PROSITE" id="PS51800">
    <property type="entry name" value="ZF_CHHC_U11_48K"/>
    <property type="match status" value="1"/>
</dbReference>
<dbReference type="InterPro" id="IPR007871">
    <property type="entry name" value="Methyltransferase_TRM13"/>
</dbReference>
<evidence type="ECO:0000259" key="13">
    <source>
        <dbReference type="PROSITE" id="PS51800"/>
    </source>
</evidence>
<protein>
    <recommendedName>
        <fullName evidence="12">tRNA:m(4)X modification enzyme TRM13</fullName>
        <ecNumber evidence="12">2.1.1.225</ecNumber>
    </recommendedName>
</protein>
<dbReference type="EMBL" id="CAJGYM010000005">
    <property type="protein sequence ID" value="CAD6186797.1"/>
    <property type="molecule type" value="Genomic_DNA"/>
</dbReference>
<keyword evidence="15" id="KW-1185">Reference proteome</keyword>
<evidence type="ECO:0000256" key="4">
    <source>
        <dbReference type="ARBA" id="ARBA00022691"/>
    </source>
</evidence>
<comment type="function">
    <text evidence="12">tRNA methylase which 2'-O-methylates cytidine(4) in tRNA(Pro) and tRNA(Gly)(GCC), and adenosine(4) in tRNA(His).</text>
</comment>
<dbReference type="Pfam" id="PF11722">
    <property type="entry name" value="zf-TRM13_CCCH"/>
    <property type="match status" value="1"/>
</dbReference>
<evidence type="ECO:0000256" key="1">
    <source>
        <dbReference type="ARBA" id="ARBA00005265"/>
    </source>
</evidence>
<keyword evidence="2 12" id="KW-0489">Methyltransferase</keyword>
<evidence type="ECO:0000256" key="3">
    <source>
        <dbReference type="ARBA" id="ARBA00022679"/>
    </source>
</evidence>
<keyword evidence="7 12" id="KW-0863">Zinc-finger</keyword>
<dbReference type="Proteomes" id="UP000835052">
    <property type="component" value="Unassembled WGS sequence"/>
</dbReference>
<keyword evidence="4 12" id="KW-0949">S-adenosyl-L-methionine</keyword>
<dbReference type="AlphaFoldDB" id="A0A8S1GSW8"/>
<dbReference type="PANTHER" id="PTHR12998">
    <property type="entry name" value="TRNA:M(4)X MODIFICATION ENZYME TRM13 HOMOLOG"/>
    <property type="match status" value="1"/>
</dbReference>
<comment type="catalytic activity">
    <reaction evidence="11 12">
        <text>adenosine(4) in tRNA(His) + S-adenosyl-L-methionine = 2'-O-methyladenosine(4) in tRNA(His) + S-adenosyl-L-homocysteine + H(+)</text>
        <dbReference type="Rhea" id="RHEA:43196"/>
        <dbReference type="Rhea" id="RHEA-COMP:10401"/>
        <dbReference type="Rhea" id="RHEA-COMP:10402"/>
        <dbReference type="ChEBI" id="CHEBI:15378"/>
        <dbReference type="ChEBI" id="CHEBI:57856"/>
        <dbReference type="ChEBI" id="CHEBI:59789"/>
        <dbReference type="ChEBI" id="CHEBI:74411"/>
        <dbReference type="ChEBI" id="CHEBI:74477"/>
        <dbReference type="EC" id="2.1.1.225"/>
    </reaction>
</comment>
<evidence type="ECO:0000256" key="11">
    <source>
        <dbReference type="ARBA" id="ARBA00049393"/>
    </source>
</evidence>
<evidence type="ECO:0000256" key="8">
    <source>
        <dbReference type="ARBA" id="ARBA00022833"/>
    </source>
</evidence>
<keyword evidence="5 12" id="KW-0819">tRNA processing</keyword>
<evidence type="ECO:0000256" key="12">
    <source>
        <dbReference type="RuleBase" id="RU367103"/>
    </source>
</evidence>
<dbReference type="InterPro" id="IPR021721">
    <property type="entry name" value="Znf_CCCH-type_TRM13"/>
</dbReference>
<keyword evidence="8 12" id="KW-0862">Zinc</keyword>
<dbReference type="InterPro" id="IPR039044">
    <property type="entry name" value="Trm13"/>
</dbReference>
<proteinExistence type="inferred from homology"/>
<keyword evidence="3 12" id="KW-0808">Transferase</keyword>
<evidence type="ECO:0000256" key="9">
    <source>
        <dbReference type="ARBA" id="ARBA00048165"/>
    </source>
</evidence>
<evidence type="ECO:0000313" key="15">
    <source>
        <dbReference type="Proteomes" id="UP000835052"/>
    </source>
</evidence>
<feature type="domain" description="CHHC U11-48K-type" evidence="13">
    <location>
        <begin position="43"/>
        <end position="70"/>
    </location>
</feature>
<comment type="catalytic activity">
    <reaction evidence="9 12">
        <text>cytidine(4) in tRNA(Pro) + S-adenosyl-L-methionine = 2'-O-methylcytidine(4) in tRNA(Pro) + S-adenosyl-L-homocysteine + H(+)</text>
        <dbReference type="Rhea" id="RHEA:32767"/>
        <dbReference type="Rhea" id="RHEA-COMP:10397"/>
        <dbReference type="Rhea" id="RHEA-COMP:10398"/>
        <dbReference type="ChEBI" id="CHEBI:15378"/>
        <dbReference type="ChEBI" id="CHEBI:57856"/>
        <dbReference type="ChEBI" id="CHEBI:59789"/>
        <dbReference type="ChEBI" id="CHEBI:74495"/>
        <dbReference type="ChEBI" id="CHEBI:82748"/>
        <dbReference type="EC" id="2.1.1.225"/>
    </reaction>
</comment>
<organism evidence="14 15">
    <name type="scientific">Caenorhabditis auriculariae</name>
    <dbReference type="NCBI Taxonomy" id="2777116"/>
    <lineage>
        <taxon>Eukaryota</taxon>
        <taxon>Metazoa</taxon>
        <taxon>Ecdysozoa</taxon>
        <taxon>Nematoda</taxon>
        <taxon>Chromadorea</taxon>
        <taxon>Rhabditida</taxon>
        <taxon>Rhabditina</taxon>
        <taxon>Rhabditomorpha</taxon>
        <taxon>Rhabditoidea</taxon>
        <taxon>Rhabditidae</taxon>
        <taxon>Peloderinae</taxon>
        <taxon>Caenorhabditis</taxon>
    </lineage>
</organism>
<evidence type="ECO:0000256" key="5">
    <source>
        <dbReference type="ARBA" id="ARBA00022694"/>
    </source>
</evidence>
<dbReference type="InterPro" id="IPR022776">
    <property type="entry name" value="TRM13/UPF0224_CHHC_Znf_dom"/>
</dbReference>
<comment type="similarity">
    <text evidence="1 12">Belongs to the methyltransferase TRM13 family.</text>
</comment>